<dbReference type="Pfam" id="PF08159">
    <property type="entry name" value="NUC153"/>
    <property type="match status" value="1"/>
</dbReference>
<accession>A0A182P5R5</accession>
<organism evidence="8 9">
    <name type="scientific">Anopheles epiroticus</name>
    <dbReference type="NCBI Taxonomy" id="199890"/>
    <lineage>
        <taxon>Eukaryota</taxon>
        <taxon>Metazoa</taxon>
        <taxon>Ecdysozoa</taxon>
        <taxon>Arthropoda</taxon>
        <taxon>Hexapoda</taxon>
        <taxon>Insecta</taxon>
        <taxon>Pterygota</taxon>
        <taxon>Neoptera</taxon>
        <taxon>Endopterygota</taxon>
        <taxon>Diptera</taxon>
        <taxon>Nematocera</taxon>
        <taxon>Culicoidea</taxon>
        <taxon>Culicidae</taxon>
        <taxon>Anophelinae</taxon>
        <taxon>Anopheles</taxon>
    </lineage>
</organism>
<feature type="compositionally biased region" description="Basic and acidic residues" evidence="5">
    <location>
        <begin position="502"/>
        <end position="512"/>
    </location>
</feature>
<reference evidence="9" key="1">
    <citation type="submission" date="2013-03" db="EMBL/GenBank/DDBJ databases">
        <title>The Genome Sequence of Anopheles epiroticus epiroticus2.</title>
        <authorList>
            <consortium name="The Broad Institute Genomics Platform"/>
            <person name="Neafsey D.E."/>
            <person name="Howell P."/>
            <person name="Walker B."/>
            <person name="Young S.K."/>
            <person name="Zeng Q."/>
            <person name="Gargeya S."/>
            <person name="Fitzgerald M."/>
            <person name="Haas B."/>
            <person name="Abouelleil A."/>
            <person name="Allen A.W."/>
            <person name="Alvarado L."/>
            <person name="Arachchi H.M."/>
            <person name="Berlin A.M."/>
            <person name="Chapman S.B."/>
            <person name="Gainer-Dewar J."/>
            <person name="Goldberg J."/>
            <person name="Griggs A."/>
            <person name="Gujja S."/>
            <person name="Hansen M."/>
            <person name="Howarth C."/>
            <person name="Imamovic A."/>
            <person name="Ireland A."/>
            <person name="Larimer J."/>
            <person name="McCowan C."/>
            <person name="Murphy C."/>
            <person name="Pearson M."/>
            <person name="Poon T.W."/>
            <person name="Priest M."/>
            <person name="Roberts A."/>
            <person name="Saif S."/>
            <person name="Shea T."/>
            <person name="Sisk P."/>
            <person name="Sykes S."/>
            <person name="Wortman J."/>
            <person name="Nusbaum C."/>
            <person name="Birren B."/>
        </authorList>
    </citation>
    <scope>NUCLEOTIDE SEQUENCE [LARGE SCALE GENOMIC DNA]</scope>
    <source>
        <strain evidence="9">Epiroticus2</strain>
    </source>
</reference>
<feature type="region of interest" description="Disordered" evidence="5">
    <location>
        <begin position="752"/>
        <end position="774"/>
    </location>
</feature>
<feature type="compositionally biased region" description="Basic and acidic residues" evidence="5">
    <location>
        <begin position="621"/>
        <end position="643"/>
    </location>
</feature>
<feature type="compositionally biased region" description="Low complexity" evidence="5">
    <location>
        <begin position="26"/>
        <end position="37"/>
    </location>
</feature>
<dbReference type="GO" id="GO:0006364">
    <property type="term" value="P:rRNA processing"/>
    <property type="evidence" value="ECO:0007669"/>
    <property type="project" value="InterPro"/>
</dbReference>
<dbReference type="EnsemblMetazoa" id="AEPI002256-RA">
    <property type="protein sequence ID" value="AEPI002256-PA"/>
    <property type="gene ID" value="AEPI002256"/>
</dbReference>
<evidence type="ECO:0000259" key="7">
    <source>
        <dbReference type="Pfam" id="PF25121"/>
    </source>
</evidence>
<evidence type="ECO:0000256" key="2">
    <source>
        <dbReference type="ARBA" id="ARBA00009087"/>
    </source>
</evidence>
<feature type="compositionally biased region" description="Basic and acidic residues" evidence="5">
    <location>
        <begin position="124"/>
        <end position="137"/>
    </location>
</feature>
<dbReference type="InterPro" id="IPR056750">
    <property type="entry name" value="RRM_ESF1"/>
</dbReference>
<feature type="region of interest" description="Disordered" evidence="5">
    <location>
        <begin position="502"/>
        <end position="643"/>
    </location>
</feature>
<feature type="region of interest" description="Disordered" evidence="5">
    <location>
        <begin position="181"/>
        <end position="204"/>
    </location>
</feature>
<evidence type="ECO:0000256" key="3">
    <source>
        <dbReference type="ARBA" id="ARBA00023054"/>
    </source>
</evidence>
<feature type="region of interest" description="Disordered" evidence="5">
    <location>
        <begin position="111"/>
        <end position="167"/>
    </location>
</feature>
<proteinExistence type="inferred from homology"/>
<dbReference type="PANTHER" id="PTHR12202">
    <property type="entry name" value="ESF1 HOMOLOG"/>
    <property type="match status" value="1"/>
</dbReference>
<evidence type="ECO:0000256" key="4">
    <source>
        <dbReference type="ARBA" id="ARBA00023242"/>
    </source>
</evidence>
<feature type="domain" description="NUC153" evidence="6">
    <location>
        <begin position="711"/>
        <end position="739"/>
    </location>
</feature>
<sequence>MKDSKKQVSAPGKGKGDKKSKKANVSTQQTGTQSSTNGNGGGDVPKLWDDDRFAHLINNPRYHGIPKSKKKVKIDSRFKAMFEDDRFNQKATMDKYGRKVKKTDSDMLRKFYQLESDDEGNEEETAREREREERAMEGRAGSSESESELTEGLQLTKEEKQAKLSGKVKNQLKAMDVDFARGEGALGSDSSSDDESDGGEGEEEEVFIEHVWGELDADAERTEESTRRLAVCHMDWDRIRAVDVMVLLSSFLPPGSAIKSVTIYPSEYGKQRMQEEEKRGPQELTARKIEHSDEEEEDEEVQKERLREYQLNRLKYYYAVVECDSVGTADKIYKECDGIEYESTANKLDLRFIPDDMEFDDQPKDQCNELPEVGKYVPRIFATTAQHQTKVELTWDENDPDRKEFNEKLRDGKWADMPETELKKYVVCSSSDEEGEDEDGRKDNGKSKRPVVRIRPPGSGSEEDDDDDDDEAGSDSDGAPKGRRKEDMIAKYRALLNDIKEQEKAGEEDKVGMEFSWQVNGEDKEAANDESEEESDSKRVKDDVNPFEKILLKKTEKNRRRKELKKRRKRGELGEDGEANEDETSDDDTPYGVDLNDPFFASAFDEKEFDVGNKKKKSKQKDREAIKQAKEEEEREAEESARRRAELELMLDDGEDNRAHFNLKAIQESEIDLRTVSKSKRRHLLKKSRREIEEQRNSKVAADDFEVNTEDPRFSAIYSQPDYNIDPTNPAFKKTKAMERLIETKLRKRQLAENDVREENGRVEQQQGAAKVARKDVSTTLLVKSIKRKMGKTT</sequence>
<feature type="compositionally biased region" description="Acidic residues" evidence="5">
    <location>
        <begin position="191"/>
        <end position="204"/>
    </location>
</feature>
<dbReference type="AlphaFoldDB" id="A0A182P5R5"/>
<dbReference type="InterPro" id="IPR012580">
    <property type="entry name" value="NUC153"/>
</dbReference>
<feature type="compositionally biased region" description="Acidic residues" evidence="5">
    <location>
        <begin position="461"/>
        <end position="474"/>
    </location>
</feature>
<dbReference type="InterPro" id="IPR039754">
    <property type="entry name" value="Esf1"/>
</dbReference>
<dbReference type="Pfam" id="PF25121">
    <property type="entry name" value="RRM_ESF1"/>
    <property type="match status" value="1"/>
</dbReference>
<feature type="region of interest" description="Disordered" evidence="5">
    <location>
        <begin position="1"/>
        <end position="48"/>
    </location>
</feature>
<dbReference type="PANTHER" id="PTHR12202:SF0">
    <property type="entry name" value="ESF1 HOMOLOG"/>
    <property type="match status" value="1"/>
</dbReference>
<feature type="domain" description="ESF1 RRM" evidence="7">
    <location>
        <begin position="226"/>
        <end position="367"/>
    </location>
</feature>
<protein>
    <submittedName>
        <fullName evidence="8">Uncharacterized protein</fullName>
    </submittedName>
</protein>
<evidence type="ECO:0000313" key="8">
    <source>
        <dbReference type="EnsemblMetazoa" id="AEPI002256-PA"/>
    </source>
</evidence>
<dbReference type="Proteomes" id="UP000075885">
    <property type="component" value="Unassembled WGS sequence"/>
</dbReference>
<keyword evidence="3" id="KW-0175">Coiled coil</keyword>
<feature type="compositionally biased region" description="Basic and acidic residues" evidence="5">
    <location>
        <begin position="536"/>
        <end position="555"/>
    </location>
</feature>
<feature type="compositionally biased region" description="Basic and acidic residues" evidence="5">
    <location>
        <begin position="604"/>
        <end position="613"/>
    </location>
</feature>
<evidence type="ECO:0000313" key="9">
    <source>
        <dbReference type="Proteomes" id="UP000075885"/>
    </source>
</evidence>
<feature type="compositionally biased region" description="Basic and acidic residues" evidence="5">
    <location>
        <begin position="752"/>
        <end position="762"/>
    </location>
</feature>
<name>A0A182P5R5_9DIPT</name>
<evidence type="ECO:0000256" key="5">
    <source>
        <dbReference type="SAM" id="MobiDB-lite"/>
    </source>
</evidence>
<dbReference type="GO" id="GO:0005730">
    <property type="term" value="C:nucleolus"/>
    <property type="evidence" value="ECO:0007669"/>
    <property type="project" value="UniProtKB-SubCell"/>
</dbReference>
<feature type="compositionally biased region" description="Acidic residues" evidence="5">
    <location>
        <begin position="292"/>
        <end position="301"/>
    </location>
</feature>
<reference evidence="8" key="2">
    <citation type="submission" date="2020-05" db="UniProtKB">
        <authorList>
            <consortium name="EnsemblMetazoa"/>
        </authorList>
    </citation>
    <scope>IDENTIFICATION</scope>
    <source>
        <strain evidence="8">Epiroticus2</strain>
    </source>
</reference>
<feature type="region of interest" description="Disordered" evidence="5">
    <location>
        <begin position="426"/>
        <end position="487"/>
    </location>
</feature>
<comment type="subcellular location">
    <subcellularLocation>
        <location evidence="1">Nucleus</location>
        <location evidence="1">Nucleolus</location>
    </subcellularLocation>
</comment>
<keyword evidence="4" id="KW-0539">Nucleus</keyword>
<feature type="compositionally biased region" description="Basic residues" evidence="5">
    <location>
        <begin position="556"/>
        <end position="570"/>
    </location>
</feature>
<dbReference type="STRING" id="199890.A0A182P5R5"/>
<evidence type="ECO:0000259" key="6">
    <source>
        <dbReference type="Pfam" id="PF08159"/>
    </source>
</evidence>
<evidence type="ECO:0000256" key="1">
    <source>
        <dbReference type="ARBA" id="ARBA00004604"/>
    </source>
</evidence>
<feature type="region of interest" description="Disordered" evidence="5">
    <location>
        <begin position="271"/>
        <end position="301"/>
    </location>
</feature>
<comment type="similarity">
    <text evidence="2">Belongs to the ESF1 family.</text>
</comment>
<feature type="compositionally biased region" description="Basic and acidic residues" evidence="5">
    <location>
        <begin position="478"/>
        <end position="487"/>
    </location>
</feature>
<dbReference type="VEuPathDB" id="VectorBase:AEPI002256"/>
<keyword evidence="9" id="KW-1185">Reference proteome</keyword>
<dbReference type="GO" id="GO:0003723">
    <property type="term" value="F:RNA binding"/>
    <property type="evidence" value="ECO:0007669"/>
    <property type="project" value="TreeGrafter"/>
</dbReference>
<feature type="compositionally biased region" description="Basic and acidic residues" evidence="5">
    <location>
        <begin position="271"/>
        <end position="291"/>
    </location>
</feature>
<feature type="compositionally biased region" description="Acidic residues" evidence="5">
    <location>
        <begin position="574"/>
        <end position="589"/>
    </location>
</feature>